<evidence type="ECO:0000313" key="1">
    <source>
        <dbReference type="EMBL" id="ALB76044.1"/>
    </source>
</evidence>
<protein>
    <submittedName>
        <fullName evidence="1">Uncharacterized protein</fullName>
    </submittedName>
</protein>
<dbReference type="EMBL" id="KT336256">
    <property type="protein sequence ID" value="ALB76044.1"/>
    <property type="molecule type" value="Genomic_DNA"/>
</dbReference>
<sequence>MIAGFQPNNIENKTAIFQYFNISRKQDSKKTRFHVFKISFLIEPFQQIHDVAFPVDDFSRKLHVPQQSRVPVILQSPFADAKSLAYFLTRQVVFTVQYRAIVHYHVLHVFQYPVKGRKQHQRSFGIFRYQIHTPTF</sequence>
<reference evidence="1" key="1">
    <citation type="journal article" date="2015" name="Proc. Natl. Acad. Sci. U.S.A.">
        <title>Functional metagenomic discovery of bacterial effectors in the human microbiome and isolation of commendamide, a GPCR G2A/132 agonist.</title>
        <authorList>
            <person name="Cohen L.J."/>
            <person name="Kang H.S."/>
            <person name="Chu J."/>
            <person name="Huang Y.H."/>
            <person name="Gordon E.A."/>
            <person name="Reddy B.V."/>
            <person name="Ternei M.A."/>
            <person name="Craig J.W."/>
            <person name="Brady S.F."/>
        </authorList>
    </citation>
    <scope>NUCLEOTIDE SEQUENCE</scope>
</reference>
<proteinExistence type="predicted"/>
<name>A0A0M4BL29_9BACT</name>
<accession>A0A0M4BL29</accession>
<dbReference type="AlphaFoldDB" id="A0A0M4BL29"/>
<organism evidence="1">
    <name type="scientific">uncultured bacterium 25H09</name>
    <dbReference type="NCBI Taxonomy" id="1701358"/>
    <lineage>
        <taxon>Bacteria</taxon>
        <taxon>environmental samples</taxon>
    </lineage>
</organism>